<comment type="caution">
    <text evidence="2">The sequence shown here is derived from an EMBL/GenBank/DDBJ whole genome shotgun (WGS) entry which is preliminary data.</text>
</comment>
<proteinExistence type="predicted"/>
<dbReference type="InterPro" id="IPR007401">
    <property type="entry name" value="DUF454"/>
</dbReference>
<reference evidence="2 3" key="1">
    <citation type="submission" date="2019-03" db="EMBL/GenBank/DDBJ databases">
        <title>Metabolic potential of uncultured bacteria and archaea associated with petroleum seepage in deep-sea sediments.</title>
        <authorList>
            <person name="Dong X."/>
            <person name="Hubert C."/>
        </authorList>
    </citation>
    <scope>NUCLEOTIDE SEQUENCE [LARGE SCALE GENOMIC DNA]</scope>
    <source>
        <strain evidence="2">E29_bin28</strain>
    </source>
</reference>
<dbReference type="PIRSF" id="PIRSF016789">
    <property type="entry name" value="DUF454"/>
    <property type="match status" value="1"/>
</dbReference>
<dbReference type="GO" id="GO:0005886">
    <property type="term" value="C:plasma membrane"/>
    <property type="evidence" value="ECO:0007669"/>
    <property type="project" value="TreeGrafter"/>
</dbReference>
<dbReference type="AlphaFoldDB" id="A0A523YL50"/>
<dbReference type="PANTHER" id="PTHR35813:SF1">
    <property type="entry name" value="INNER MEMBRANE PROTEIN YBAN"/>
    <property type="match status" value="1"/>
</dbReference>
<name>A0A523YL50_UNCAE</name>
<dbReference type="PANTHER" id="PTHR35813">
    <property type="entry name" value="INNER MEMBRANE PROTEIN YBAN"/>
    <property type="match status" value="1"/>
</dbReference>
<feature type="transmembrane region" description="Helical" evidence="1">
    <location>
        <begin position="16"/>
        <end position="38"/>
    </location>
</feature>
<evidence type="ECO:0000313" key="3">
    <source>
        <dbReference type="Proteomes" id="UP000316925"/>
    </source>
</evidence>
<dbReference type="EMBL" id="SOIJ01000231">
    <property type="protein sequence ID" value="TET92265.1"/>
    <property type="molecule type" value="Genomic_DNA"/>
</dbReference>
<keyword evidence="1" id="KW-1133">Transmembrane helix</keyword>
<accession>A0A523YL50</accession>
<keyword evidence="1" id="KW-0472">Membrane</keyword>
<evidence type="ECO:0000313" key="2">
    <source>
        <dbReference type="EMBL" id="TET92265.1"/>
    </source>
</evidence>
<sequence length="133" mass="14860">MVPTEQTKLPSSLSRWVLTIAGTFSLGLGIVGILLPLLPTTPFLLLAAACYARSSERLNNWLLNNRWFGNYLRNYWKGKGIPLKVKVLSISFLWITIGYSALFVVQILLGKIILVIIAIGVTIHILSIRVLKR</sequence>
<dbReference type="Proteomes" id="UP000316925">
    <property type="component" value="Unassembled WGS sequence"/>
</dbReference>
<evidence type="ECO:0000256" key="1">
    <source>
        <dbReference type="SAM" id="Phobius"/>
    </source>
</evidence>
<feature type="transmembrane region" description="Helical" evidence="1">
    <location>
        <begin position="87"/>
        <end position="106"/>
    </location>
</feature>
<gene>
    <name evidence="2" type="ORF">E3J33_04095</name>
</gene>
<keyword evidence="1" id="KW-0812">Transmembrane</keyword>
<dbReference type="Pfam" id="PF04304">
    <property type="entry name" value="DUF454"/>
    <property type="match status" value="1"/>
</dbReference>
<feature type="transmembrane region" description="Helical" evidence="1">
    <location>
        <begin position="112"/>
        <end position="131"/>
    </location>
</feature>
<protein>
    <submittedName>
        <fullName evidence="2">DUF454 domain-containing protein</fullName>
    </submittedName>
</protein>
<organism evidence="2 3">
    <name type="scientific">Aerophobetes bacterium</name>
    <dbReference type="NCBI Taxonomy" id="2030807"/>
    <lineage>
        <taxon>Bacteria</taxon>
        <taxon>Candidatus Aerophobota</taxon>
    </lineage>
</organism>